<evidence type="ECO:0000313" key="3">
    <source>
        <dbReference type="Proteomes" id="UP000002334"/>
    </source>
</evidence>
<gene>
    <name evidence="2" type="ordered locus">HDEF_1061</name>
</gene>
<feature type="region of interest" description="Disordered" evidence="1">
    <location>
        <begin position="1"/>
        <end position="21"/>
    </location>
</feature>
<evidence type="ECO:0000313" key="2">
    <source>
        <dbReference type="EMBL" id="ACQ67745.1"/>
    </source>
</evidence>
<evidence type="ECO:0000256" key="1">
    <source>
        <dbReference type="SAM" id="MobiDB-lite"/>
    </source>
</evidence>
<dbReference type="Proteomes" id="UP000002334">
    <property type="component" value="Chromosome"/>
</dbReference>
<reference evidence="2 3" key="1">
    <citation type="journal article" date="2009" name="Proc. Natl. Acad. Sci. U.S.A.">
        <title>Hamiltonella defensa, genome evolution of protective bacterial endosymbiont from pathogenic ancestors.</title>
        <authorList>
            <person name="Degnan P.H."/>
            <person name="Yu Y."/>
            <person name="Sisneros N."/>
            <person name="Wing R.A."/>
            <person name="Moran N.A."/>
        </authorList>
    </citation>
    <scope>NUCLEOTIDE SEQUENCE [LARGE SCALE GENOMIC DNA]</scope>
    <source>
        <strain evidence="3">5AT</strain>
    </source>
</reference>
<accession>C4K5A2</accession>
<dbReference type="EMBL" id="CP001277">
    <property type="protein sequence ID" value="ACQ67745.1"/>
    <property type="molecule type" value="Genomic_DNA"/>
</dbReference>
<organism evidence="2 3">
    <name type="scientific">Hamiltonella defensa subsp. Acyrthosiphon pisum (strain 5AT)</name>
    <dbReference type="NCBI Taxonomy" id="572265"/>
    <lineage>
        <taxon>Bacteria</taxon>
        <taxon>Pseudomonadati</taxon>
        <taxon>Pseudomonadota</taxon>
        <taxon>Gammaproteobacteria</taxon>
        <taxon>Enterobacterales</taxon>
        <taxon>Enterobacteriaceae</taxon>
        <taxon>aphid secondary symbionts</taxon>
        <taxon>Candidatus Williamhamiltonella</taxon>
    </lineage>
</organism>
<dbReference type="HOGENOM" id="CLU_3252400_0_0_6"/>
<dbReference type="AlphaFoldDB" id="C4K5A2"/>
<proteinExistence type="predicted"/>
<sequence>MNAIQALAKTERSPMKKPGLTGLEGRAGRCCGVLERIAKIGV</sequence>
<protein>
    <submittedName>
        <fullName evidence="2">Uncharacterized protein</fullName>
    </submittedName>
</protein>
<name>C4K5A2_HAMD5</name>
<dbReference type="KEGG" id="hde:HDEF_1061"/>
<keyword evidence="3" id="KW-1185">Reference proteome</keyword>